<dbReference type="KEGG" id="pace:A6070_14660"/>
<keyword evidence="4 8" id="KW-1278">Translocase</keyword>
<feature type="transmembrane region" description="Helical" evidence="8">
    <location>
        <begin position="71"/>
        <end position="92"/>
    </location>
</feature>
<evidence type="ECO:0000313" key="10">
    <source>
        <dbReference type="Proteomes" id="UP000182264"/>
    </source>
</evidence>
<keyword evidence="6 8" id="KW-1133">Transmembrane helix</keyword>
<reference evidence="9 10" key="1">
    <citation type="journal article" date="2017" name="Genome Announc.">
        <title>Complete Genome Sequences of Two Acetylene-Fermenting Pelobacter acetylenicus Strains.</title>
        <authorList>
            <person name="Sutton J.M."/>
            <person name="Baesman S.M."/>
            <person name="Fierst J.L."/>
            <person name="Poret-Peterson A.T."/>
            <person name="Oremland R.S."/>
            <person name="Dunlap D.S."/>
            <person name="Akob D.M."/>
        </authorList>
    </citation>
    <scope>NUCLEOTIDE SEQUENCE [LARGE SCALE GENOMIC DNA]</scope>
    <source>
        <strain evidence="9 10">DSM 3247</strain>
    </source>
</reference>
<evidence type="ECO:0000256" key="6">
    <source>
        <dbReference type="ARBA" id="ARBA00022989"/>
    </source>
</evidence>
<dbReference type="Proteomes" id="UP000182264">
    <property type="component" value="Chromosome"/>
</dbReference>
<evidence type="ECO:0000256" key="2">
    <source>
        <dbReference type="ARBA" id="ARBA00022448"/>
    </source>
</evidence>
<organism evidence="9 10">
    <name type="scientific">Syntrophotalea acetylenica</name>
    <name type="common">Pelobacter acetylenicus</name>
    <dbReference type="NCBI Taxonomy" id="29542"/>
    <lineage>
        <taxon>Bacteria</taxon>
        <taxon>Pseudomonadati</taxon>
        <taxon>Thermodesulfobacteriota</taxon>
        <taxon>Desulfuromonadia</taxon>
        <taxon>Desulfuromonadales</taxon>
        <taxon>Syntrophotaleaceae</taxon>
        <taxon>Syntrophotalea</taxon>
    </lineage>
</organism>
<feature type="transmembrane region" description="Helical" evidence="8">
    <location>
        <begin position="44"/>
        <end position="64"/>
    </location>
</feature>
<dbReference type="RefSeq" id="WP_072286474.1">
    <property type="nucleotide sequence ID" value="NZ_CP015455.1"/>
</dbReference>
<keyword evidence="3 8" id="KW-0812">Transmembrane</keyword>
<dbReference type="HAMAP" id="MF_00459">
    <property type="entry name" value="RsxA_RnfA"/>
    <property type="match status" value="1"/>
</dbReference>
<dbReference type="GO" id="GO:0005886">
    <property type="term" value="C:plasma membrane"/>
    <property type="evidence" value="ECO:0007669"/>
    <property type="project" value="UniProtKB-SubCell"/>
</dbReference>
<comment type="subunit">
    <text evidence="8">The complex is composed of six subunits: RnfA, RnfB, RnfC, RnfD, RnfE and RnfG.</text>
</comment>
<dbReference type="PANTHER" id="PTHR30335">
    <property type="entry name" value="INTEGRAL MEMBRANE PROTEIN OF SOXR-REDUCING COMPLEX"/>
    <property type="match status" value="1"/>
</dbReference>
<dbReference type="PANTHER" id="PTHR30335:SF0">
    <property type="entry name" value="ION-TRANSLOCATING OXIDOREDUCTASE COMPLEX SUBUNIT A"/>
    <property type="match status" value="1"/>
</dbReference>
<dbReference type="InterPro" id="IPR050133">
    <property type="entry name" value="NqrDE/RnfAE_oxidrdctase"/>
</dbReference>
<sequence length="193" mass="20629">MKDLLLILFGAVFVNNFVLARFLGLCPFLGVSRKLETALGMGMAVTFVMVAASACTWLLHYLVLAPCDLGYLQTIAFVLVIATLVQMVEMIVRKSSPVLYQALGIFLPLITTNCAVLGLAVLNIQENYSFVQSLVFAFGAAAGFTLALALYAGLRERLVLCPVPAAFRGTPIELITAGLLALAFMGFAGMVQA</sequence>
<evidence type="ECO:0000256" key="3">
    <source>
        <dbReference type="ARBA" id="ARBA00022692"/>
    </source>
</evidence>
<dbReference type="EC" id="7.-.-.-" evidence="8"/>
<dbReference type="STRING" id="29542.A6070_14660"/>
<dbReference type="GO" id="GO:0012505">
    <property type="term" value="C:endomembrane system"/>
    <property type="evidence" value="ECO:0007669"/>
    <property type="project" value="UniProtKB-SubCell"/>
</dbReference>
<dbReference type="Pfam" id="PF02508">
    <property type="entry name" value="Rnf-Nqr"/>
    <property type="match status" value="1"/>
</dbReference>
<feature type="transmembrane region" description="Helical" evidence="8">
    <location>
        <begin position="98"/>
        <end position="122"/>
    </location>
</feature>
<dbReference type="OrthoDB" id="9803631at2"/>
<evidence type="ECO:0000313" key="9">
    <source>
        <dbReference type="EMBL" id="APG24632.1"/>
    </source>
</evidence>
<keyword evidence="10" id="KW-1185">Reference proteome</keyword>
<keyword evidence="7 8" id="KW-0472">Membrane</keyword>
<keyword evidence="5 8" id="KW-0249">Electron transport</keyword>
<dbReference type="EMBL" id="CP015518">
    <property type="protein sequence ID" value="APG24632.1"/>
    <property type="molecule type" value="Genomic_DNA"/>
</dbReference>
<evidence type="ECO:0000256" key="7">
    <source>
        <dbReference type="ARBA" id="ARBA00023136"/>
    </source>
</evidence>
<evidence type="ECO:0000256" key="1">
    <source>
        <dbReference type="ARBA" id="ARBA00004127"/>
    </source>
</evidence>
<name>A0A1L3GF90_SYNAC</name>
<gene>
    <name evidence="8" type="primary">rnfA</name>
    <name evidence="9" type="ORF">A7E75_06020</name>
</gene>
<comment type="subcellular location">
    <subcellularLocation>
        <location evidence="8">Cell membrane</location>
        <topology evidence="8">Multi-pass membrane protein</topology>
    </subcellularLocation>
    <subcellularLocation>
        <location evidence="1">Endomembrane system</location>
        <topology evidence="1">Multi-pass membrane protein</topology>
    </subcellularLocation>
</comment>
<proteinExistence type="inferred from homology"/>
<dbReference type="NCBIfam" id="TIGR01943">
    <property type="entry name" value="rnfA"/>
    <property type="match status" value="1"/>
</dbReference>
<evidence type="ECO:0000256" key="4">
    <source>
        <dbReference type="ARBA" id="ARBA00022967"/>
    </source>
</evidence>
<dbReference type="NCBIfam" id="NF003481">
    <property type="entry name" value="PRK05151.1"/>
    <property type="match status" value="1"/>
</dbReference>
<evidence type="ECO:0000256" key="8">
    <source>
        <dbReference type="HAMAP-Rule" id="MF_00459"/>
    </source>
</evidence>
<protein>
    <recommendedName>
        <fullName evidence="8">Ion-translocating oxidoreductase complex subunit A</fullName>
        <ecNumber evidence="8">7.-.-.-</ecNumber>
    </recommendedName>
    <alternativeName>
        <fullName evidence="8">Rnf electron transport complex subunit A</fullName>
    </alternativeName>
</protein>
<keyword evidence="8" id="KW-1003">Cell membrane</keyword>
<feature type="transmembrane region" description="Helical" evidence="8">
    <location>
        <begin position="174"/>
        <end position="191"/>
    </location>
</feature>
<comment type="similarity">
    <text evidence="8">Belongs to the NqrDE/RnfAE family.</text>
</comment>
<dbReference type="InterPro" id="IPR003667">
    <property type="entry name" value="NqrDE/RnfAE"/>
</dbReference>
<comment type="function">
    <text evidence="8">Part of a membrane-bound complex that couples electron transfer with translocation of ions across the membrane.</text>
</comment>
<dbReference type="GO" id="GO:0022900">
    <property type="term" value="P:electron transport chain"/>
    <property type="evidence" value="ECO:0007669"/>
    <property type="project" value="UniProtKB-UniRule"/>
</dbReference>
<accession>A0A1L3GF90</accession>
<dbReference type="InterPro" id="IPR011293">
    <property type="entry name" value="Ion_transpt_RnfA/RsxA"/>
</dbReference>
<dbReference type="AlphaFoldDB" id="A0A1L3GF90"/>
<feature type="transmembrane region" description="Helical" evidence="8">
    <location>
        <begin position="134"/>
        <end position="154"/>
    </location>
</feature>
<keyword evidence="2 8" id="KW-0813">Transport</keyword>
<evidence type="ECO:0000256" key="5">
    <source>
        <dbReference type="ARBA" id="ARBA00022982"/>
    </source>
</evidence>
<comment type="caution">
    <text evidence="8">Lacks conserved residue(s) required for the propagation of feature annotation.</text>
</comment>
<dbReference type="PIRSF" id="PIRSF006102">
    <property type="entry name" value="NQR_DE"/>
    <property type="match status" value="1"/>
</dbReference>